<evidence type="ECO:0000313" key="14">
    <source>
        <dbReference type="Proteomes" id="UP000077755"/>
    </source>
</evidence>
<evidence type="ECO:0000256" key="12">
    <source>
        <dbReference type="RuleBase" id="RU000461"/>
    </source>
</evidence>
<keyword evidence="14" id="KW-1185">Reference proteome</keyword>
<keyword evidence="8 11" id="KW-0408">Iron</keyword>
<dbReference type="Gene3D" id="1.10.630.10">
    <property type="entry name" value="Cytochrome P450"/>
    <property type="match status" value="1"/>
</dbReference>
<accession>A0AAF0WR21</accession>
<keyword evidence="9 12" id="KW-0503">Monooxygenase</keyword>
<organism evidence="13 14">
    <name type="scientific">Daucus carota subsp. sativus</name>
    <name type="common">Carrot</name>
    <dbReference type="NCBI Taxonomy" id="79200"/>
    <lineage>
        <taxon>Eukaryota</taxon>
        <taxon>Viridiplantae</taxon>
        <taxon>Streptophyta</taxon>
        <taxon>Embryophyta</taxon>
        <taxon>Tracheophyta</taxon>
        <taxon>Spermatophyta</taxon>
        <taxon>Magnoliopsida</taxon>
        <taxon>eudicotyledons</taxon>
        <taxon>Gunneridae</taxon>
        <taxon>Pentapetalae</taxon>
        <taxon>asterids</taxon>
        <taxon>campanulids</taxon>
        <taxon>Apiales</taxon>
        <taxon>Apiaceae</taxon>
        <taxon>Apioideae</taxon>
        <taxon>Scandiceae</taxon>
        <taxon>Daucinae</taxon>
        <taxon>Daucus</taxon>
        <taxon>Daucus sect. Daucus</taxon>
    </lineage>
</organism>
<evidence type="ECO:0000256" key="2">
    <source>
        <dbReference type="ARBA" id="ARBA00004167"/>
    </source>
</evidence>
<reference evidence="13" key="2">
    <citation type="submission" date="2022-03" db="EMBL/GenBank/DDBJ databases">
        <title>Draft title - Genomic analysis of global carrot germplasm unveils the trajectory of domestication and the origin of high carotenoid orange carrot.</title>
        <authorList>
            <person name="Iorizzo M."/>
            <person name="Ellison S."/>
            <person name="Senalik D."/>
            <person name="Macko-Podgorni A."/>
            <person name="Grzebelus D."/>
            <person name="Bostan H."/>
            <person name="Rolling W."/>
            <person name="Curaba J."/>
            <person name="Simon P."/>
        </authorList>
    </citation>
    <scope>NUCLEOTIDE SEQUENCE</scope>
    <source>
        <tissue evidence="13">Leaf</tissue>
    </source>
</reference>
<evidence type="ECO:0000256" key="11">
    <source>
        <dbReference type="PIRSR" id="PIRSR602401-1"/>
    </source>
</evidence>
<name>A0AAF0WR21_DAUCS</name>
<evidence type="ECO:0008006" key="15">
    <source>
        <dbReference type="Google" id="ProtNLM"/>
    </source>
</evidence>
<dbReference type="GO" id="GO:0016705">
    <property type="term" value="F:oxidoreductase activity, acting on paired donors, with incorporation or reduction of molecular oxygen"/>
    <property type="evidence" value="ECO:0007669"/>
    <property type="project" value="InterPro"/>
</dbReference>
<evidence type="ECO:0000256" key="8">
    <source>
        <dbReference type="ARBA" id="ARBA00023004"/>
    </source>
</evidence>
<dbReference type="InterPro" id="IPR036396">
    <property type="entry name" value="Cyt_P450_sf"/>
</dbReference>
<gene>
    <name evidence="13" type="ORF">DCAR_0313863</name>
</gene>
<dbReference type="EMBL" id="CP093345">
    <property type="protein sequence ID" value="WOG94567.1"/>
    <property type="molecule type" value="Genomic_DNA"/>
</dbReference>
<proteinExistence type="inferred from homology"/>
<dbReference type="PRINTS" id="PR00385">
    <property type="entry name" value="P450"/>
</dbReference>
<dbReference type="SUPFAM" id="SSF48264">
    <property type="entry name" value="Cytochrome P450"/>
    <property type="match status" value="1"/>
</dbReference>
<keyword evidence="7 12" id="KW-0560">Oxidoreductase</keyword>
<dbReference type="FunFam" id="1.10.630.10:FF:000026">
    <property type="entry name" value="Cytochrome P450 82C4"/>
    <property type="match status" value="1"/>
</dbReference>
<dbReference type="InterPro" id="IPR017972">
    <property type="entry name" value="Cyt_P450_CS"/>
</dbReference>
<dbReference type="GO" id="GO:0004497">
    <property type="term" value="F:monooxygenase activity"/>
    <property type="evidence" value="ECO:0007669"/>
    <property type="project" value="UniProtKB-KW"/>
</dbReference>
<protein>
    <recommendedName>
        <fullName evidence="15">Cytochrome P450</fullName>
    </recommendedName>
</protein>
<evidence type="ECO:0000256" key="1">
    <source>
        <dbReference type="ARBA" id="ARBA00001971"/>
    </source>
</evidence>
<keyword evidence="6" id="KW-1133">Transmembrane helix</keyword>
<dbReference type="Proteomes" id="UP000077755">
    <property type="component" value="Chromosome 3"/>
</dbReference>
<dbReference type="PANTHER" id="PTHR47947">
    <property type="entry name" value="CYTOCHROME P450 82C3-RELATED"/>
    <property type="match status" value="1"/>
</dbReference>
<dbReference type="PROSITE" id="PS00086">
    <property type="entry name" value="CYTOCHROME_P450"/>
    <property type="match status" value="1"/>
</dbReference>
<feature type="binding site" description="axial binding residue" evidence="11">
    <location>
        <position position="448"/>
    </location>
    <ligand>
        <name>heme</name>
        <dbReference type="ChEBI" id="CHEBI:30413"/>
    </ligand>
    <ligandPart>
        <name>Fe</name>
        <dbReference type="ChEBI" id="CHEBI:18248"/>
    </ligandPart>
</feature>
<comment type="subcellular location">
    <subcellularLocation>
        <location evidence="2">Membrane</location>
        <topology evidence="2">Single-pass membrane protein</topology>
    </subcellularLocation>
</comment>
<dbReference type="InterPro" id="IPR001128">
    <property type="entry name" value="Cyt_P450"/>
</dbReference>
<dbReference type="InterPro" id="IPR002401">
    <property type="entry name" value="Cyt_P450_E_grp-I"/>
</dbReference>
<dbReference type="AlphaFoldDB" id="A0AAF0WR21"/>
<dbReference type="GO" id="GO:0020037">
    <property type="term" value="F:heme binding"/>
    <property type="evidence" value="ECO:0007669"/>
    <property type="project" value="InterPro"/>
</dbReference>
<evidence type="ECO:0000256" key="7">
    <source>
        <dbReference type="ARBA" id="ARBA00023002"/>
    </source>
</evidence>
<dbReference type="PRINTS" id="PR00463">
    <property type="entry name" value="EP450I"/>
</dbReference>
<reference evidence="13" key="1">
    <citation type="journal article" date="2016" name="Nat. Genet.">
        <title>A high-quality carrot genome assembly provides new insights into carotenoid accumulation and asterid genome evolution.</title>
        <authorList>
            <person name="Iorizzo M."/>
            <person name="Ellison S."/>
            <person name="Senalik D."/>
            <person name="Zeng P."/>
            <person name="Satapoomin P."/>
            <person name="Huang J."/>
            <person name="Bowman M."/>
            <person name="Iovene M."/>
            <person name="Sanseverino W."/>
            <person name="Cavagnaro P."/>
            <person name="Yildiz M."/>
            <person name="Macko-Podgorni A."/>
            <person name="Moranska E."/>
            <person name="Grzebelus E."/>
            <person name="Grzebelus D."/>
            <person name="Ashrafi H."/>
            <person name="Zheng Z."/>
            <person name="Cheng S."/>
            <person name="Spooner D."/>
            <person name="Van Deynze A."/>
            <person name="Simon P."/>
        </authorList>
    </citation>
    <scope>NUCLEOTIDE SEQUENCE</scope>
    <source>
        <tissue evidence="13">Leaf</tissue>
    </source>
</reference>
<evidence type="ECO:0000256" key="4">
    <source>
        <dbReference type="ARBA" id="ARBA00022692"/>
    </source>
</evidence>
<evidence type="ECO:0000256" key="3">
    <source>
        <dbReference type="ARBA" id="ARBA00022617"/>
    </source>
</evidence>
<evidence type="ECO:0000256" key="9">
    <source>
        <dbReference type="ARBA" id="ARBA00023033"/>
    </source>
</evidence>
<keyword evidence="5 11" id="KW-0479">Metal-binding</keyword>
<evidence type="ECO:0000256" key="5">
    <source>
        <dbReference type="ARBA" id="ARBA00022723"/>
    </source>
</evidence>
<evidence type="ECO:0000256" key="10">
    <source>
        <dbReference type="ARBA" id="ARBA00023136"/>
    </source>
</evidence>
<dbReference type="GO" id="GO:0005506">
    <property type="term" value="F:iron ion binding"/>
    <property type="evidence" value="ECO:0007669"/>
    <property type="project" value="InterPro"/>
</dbReference>
<sequence>MNLKLYFLTFWSSRNKNGGEEKKKQAPKANGAWPILGHLPLLSGPDPFRILADMADEYVPVFRVQLGLQHALVVSSKEAIMQTTNDMSFMGRPNVLALKYMGFYGGFYALAPYGPFWQEMRKVSILELLSNTRVELLKPVRASEMSTCISELYSLCCRDGKVGSVKVAIDKWFQQVLFNMIAQVIARKRYSSVGKDASDKELKCLKRAYEDFFVMLVTFQKSKGIPFTRWMNFQENRVMKRTEKEFDFILSSWIADHKQRRGIQGQLKEDRDFIDIMLSMFEGSDDFIQGHKTDDVIKANISGIIFAGTDANYATITWALALVLKHREVLKKAQEELDLHVGQERWVEESDIKELKYLQAILKETFRLYPAGPLSILREALEDTTVAGHYVPKGTQLLANIWKLHRDPGTWTDPDEFQPERFLTTHAGLDVKNQQYELIPFSTGKRSCPGMATGTQMILLTLARLLQGFNLVTPTNEPINMTEAAGITLHMKYSLEVVLTPRLPNKLYE</sequence>
<keyword evidence="4" id="KW-0812">Transmembrane</keyword>
<dbReference type="InterPro" id="IPR050651">
    <property type="entry name" value="Plant_Cytochrome_P450_Monoox"/>
</dbReference>
<keyword evidence="10" id="KW-0472">Membrane</keyword>
<comment type="cofactor">
    <cofactor evidence="1 11">
        <name>heme</name>
        <dbReference type="ChEBI" id="CHEBI:30413"/>
    </cofactor>
</comment>
<evidence type="ECO:0000256" key="6">
    <source>
        <dbReference type="ARBA" id="ARBA00022989"/>
    </source>
</evidence>
<keyword evidence="3 11" id="KW-0349">Heme</keyword>
<dbReference type="GO" id="GO:0016020">
    <property type="term" value="C:membrane"/>
    <property type="evidence" value="ECO:0007669"/>
    <property type="project" value="UniProtKB-SubCell"/>
</dbReference>
<dbReference type="PANTHER" id="PTHR47947:SF1">
    <property type="entry name" value="CYTOCHROME P450 82E3"/>
    <property type="match status" value="1"/>
</dbReference>
<dbReference type="Pfam" id="PF00067">
    <property type="entry name" value="p450"/>
    <property type="match status" value="1"/>
</dbReference>
<comment type="similarity">
    <text evidence="12">Belongs to the cytochrome P450 family.</text>
</comment>
<evidence type="ECO:0000313" key="13">
    <source>
        <dbReference type="EMBL" id="WOG94567.1"/>
    </source>
</evidence>